<protein>
    <recommendedName>
        <fullName evidence="3">Maturase K</fullName>
    </recommendedName>
</protein>
<evidence type="ECO:0008006" key="3">
    <source>
        <dbReference type="Google" id="ProtNLM"/>
    </source>
</evidence>
<dbReference type="Proteomes" id="UP001176940">
    <property type="component" value="Unassembled WGS sequence"/>
</dbReference>
<gene>
    <name evidence="1" type="ORF">RIMI_LOCUS8922075</name>
</gene>
<reference evidence="1" key="1">
    <citation type="submission" date="2023-07" db="EMBL/GenBank/DDBJ databases">
        <authorList>
            <person name="Stuckert A."/>
        </authorList>
    </citation>
    <scope>NUCLEOTIDE SEQUENCE</scope>
</reference>
<name>A0ABN9LG74_9NEOB</name>
<dbReference type="EMBL" id="CAUEEQ010018073">
    <property type="protein sequence ID" value="CAJ0940770.1"/>
    <property type="molecule type" value="Genomic_DNA"/>
</dbReference>
<organism evidence="1 2">
    <name type="scientific">Ranitomeya imitator</name>
    <name type="common">mimic poison frog</name>
    <dbReference type="NCBI Taxonomy" id="111125"/>
    <lineage>
        <taxon>Eukaryota</taxon>
        <taxon>Metazoa</taxon>
        <taxon>Chordata</taxon>
        <taxon>Craniata</taxon>
        <taxon>Vertebrata</taxon>
        <taxon>Euteleostomi</taxon>
        <taxon>Amphibia</taxon>
        <taxon>Batrachia</taxon>
        <taxon>Anura</taxon>
        <taxon>Neobatrachia</taxon>
        <taxon>Hyloidea</taxon>
        <taxon>Dendrobatidae</taxon>
        <taxon>Dendrobatinae</taxon>
        <taxon>Ranitomeya</taxon>
    </lineage>
</organism>
<comment type="caution">
    <text evidence="1">The sequence shown here is derived from an EMBL/GenBank/DDBJ whole genome shotgun (WGS) entry which is preliminary data.</text>
</comment>
<keyword evidence="2" id="KW-1185">Reference proteome</keyword>
<evidence type="ECO:0000313" key="1">
    <source>
        <dbReference type="EMBL" id="CAJ0940770.1"/>
    </source>
</evidence>
<accession>A0ABN9LG74</accession>
<sequence length="122" mass="14701">MHVRFRNQGYSELVLTESYQTHQNKLHYASNPIHFVHSFHAFCLLHKTICQHWHLLHEAHPDNPEFCQPFLSLNMRETTQPVKDRISNHKSMIRCRNLLLPIPYHFITHDHRISQLKFQVIE</sequence>
<evidence type="ECO:0000313" key="2">
    <source>
        <dbReference type="Proteomes" id="UP001176940"/>
    </source>
</evidence>
<proteinExistence type="predicted"/>